<dbReference type="InterPro" id="IPR017853">
    <property type="entry name" value="GH"/>
</dbReference>
<dbReference type="InterPro" id="IPR050226">
    <property type="entry name" value="NagZ_Beta-hexosaminidase"/>
</dbReference>
<comment type="caution">
    <text evidence="7">The sequence shown here is derived from an EMBL/GenBank/DDBJ whole genome shotgun (WGS) entry which is preliminary data.</text>
</comment>
<evidence type="ECO:0000256" key="1">
    <source>
        <dbReference type="ARBA" id="ARBA00001231"/>
    </source>
</evidence>
<dbReference type="Gene3D" id="3.40.50.1700">
    <property type="entry name" value="Glycoside hydrolase family 3 C-terminal domain"/>
    <property type="match status" value="1"/>
</dbReference>
<feature type="domain" description="Glycoside hydrolase family 3 N-terminal" evidence="6">
    <location>
        <begin position="32"/>
        <end position="345"/>
    </location>
</feature>
<dbReference type="SUPFAM" id="SSF51445">
    <property type="entry name" value="(Trans)glycosidases"/>
    <property type="match status" value="1"/>
</dbReference>
<evidence type="ECO:0000313" key="7">
    <source>
        <dbReference type="EMBL" id="TPG54576.1"/>
    </source>
</evidence>
<dbReference type="EMBL" id="RCZC01000002">
    <property type="protein sequence ID" value="TPG54576.1"/>
    <property type="molecule type" value="Genomic_DNA"/>
</dbReference>
<dbReference type="PANTHER" id="PTHR30480">
    <property type="entry name" value="BETA-HEXOSAMINIDASE-RELATED"/>
    <property type="match status" value="1"/>
</dbReference>
<keyword evidence="5" id="KW-0326">Glycosidase</keyword>
<dbReference type="PANTHER" id="PTHR30480:SF13">
    <property type="entry name" value="BETA-HEXOSAMINIDASE"/>
    <property type="match status" value="1"/>
</dbReference>
<dbReference type="InterPro" id="IPR001764">
    <property type="entry name" value="Glyco_hydro_3_N"/>
</dbReference>
<evidence type="ECO:0000256" key="5">
    <source>
        <dbReference type="ARBA" id="ARBA00023295"/>
    </source>
</evidence>
<evidence type="ECO:0000313" key="8">
    <source>
        <dbReference type="Proteomes" id="UP000319931"/>
    </source>
</evidence>
<evidence type="ECO:0000256" key="3">
    <source>
        <dbReference type="ARBA" id="ARBA00012663"/>
    </source>
</evidence>
<sequence>MLDPHIPAPRWRDLTTEEQAWVDRTLASLSAEARIGQLFNFAVNDDPEAIEAVRGLGAGAFHRFPGADLAHARDVTRALLEQSPIPPLLSGDIEGGEVSFGFATALPNQLGIAAADDPALTYQLARIAAEEARAIGCDWSFAPVVDINAAFRSTVVGTRSYGSDVPRILAHASAHIAATQDAGLAACAKHWPGEGFDDRDQHLLTTVNPLDMDAWRASFGHIYHELIERGVMTIMAGHIALPAYAAVRDRSAYAPASVSAALNIDLLRGELGFRGLLVSDASVMGGLTSWMDRAEAVPAIIENGCDMLLFSRDPVGDVALMRDGLRTGRLSEARVEEAVSRVLSLKALLGLHRSEIDDRLPDVSLRSAGSRASADEAAAKSLTLVKDVPGLLPLSPVRHRRIVIAAEREQAVFIDGAPPRSFAPLHDALVRAGFDVRAYDPDQPPTGEDSDLLLYVVGREATPVIASAQIDWASLHGSAKKAMRRHLGIPTLMVAFGHPYLLYDAPWIGTFVNAYSAIEPVQRALVAALTGEAGFPGRSPVDPLCGRPELAF</sequence>
<gene>
    <name evidence="7" type="ORF">EAH76_08030</name>
</gene>
<dbReference type="GO" id="GO:0004563">
    <property type="term" value="F:beta-N-acetylhexosaminidase activity"/>
    <property type="evidence" value="ECO:0007669"/>
    <property type="project" value="UniProtKB-EC"/>
</dbReference>
<dbReference type="OrthoDB" id="9781691at2"/>
<dbReference type="GO" id="GO:0005975">
    <property type="term" value="P:carbohydrate metabolic process"/>
    <property type="evidence" value="ECO:0007669"/>
    <property type="project" value="InterPro"/>
</dbReference>
<dbReference type="Pfam" id="PF00933">
    <property type="entry name" value="Glyco_hydro_3"/>
    <property type="match status" value="1"/>
</dbReference>
<reference evidence="7 8" key="1">
    <citation type="journal article" date="2019" name="Environ. Microbiol.">
        <title>Species interactions and distinct microbial communities in high Arctic permafrost affected cryosols are associated with the CH4 and CO2 gas fluxes.</title>
        <authorList>
            <person name="Altshuler I."/>
            <person name="Hamel J."/>
            <person name="Turney S."/>
            <person name="Magnuson E."/>
            <person name="Levesque R."/>
            <person name="Greer C."/>
            <person name="Whyte L.G."/>
        </authorList>
    </citation>
    <scope>NUCLEOTIDE SEQUENCE [LARGE SCALE GENOMIC DNA]</scope>
    <source>
        <strain evidence="7 8">E6.1</strain>
    </source>
</reference>
<keyword evidence="8" id="KW-1185">Reference proteome</keyword>
<comment type="catalytic activity">
    <reaction evidence="1">
        <text>Hydrolysis of terminal non-reducing N-acetyl-D-hexosamine residues in N-acetyl-beta-D-hexosaminides.</text>
        <dbReference type="EC" id="3.2.1.52"/>
    </reaction>
</comment>
<dbReference type="RefSeq" id="WP_140849728.1">
    <property type="nucleotide sequence ID" value="NZ_RCZC01000002.1"/>
</dbReference>
<dbReference type="EC" id="3.2.1.52" evidence="3"/>
<dbReference type="GO" id="GO:0009254">
    <property type="term" value="P:peptidoglycan turnover"/>
    <property type="evidence" value="ECO:0007669"/>
    <property type="project" value="TreeGrafter"/>
</dbReference>
<keyword evidence="4 7" id="KW-0378">Hydrolase</keyword>
<dbReference type="InterPro" id="IPR036962">
    <property type="entry name" value="Glyco_hydro_3_N_sf"/>
</dbReference>
<name>A0A502FZV0_9SPHN</name>
<evidence type="ECO:0000259" key="6">
    <source>
        <dbReference type="Pfam" id="PF00933"/>
    </source>
</evidence>
<accession>A0A502FZV0</accession>
<dbReference type="InterPro" id="IPR036881">
    <property type="entry name" value="Glyco_hydro_3_C_sf"/>
</dbReference>
<comment type="similarity">
    <text evidence="2">Belongs to the glycosyl hydrolase 3 family.</text>
</comment>
<dbReference type="Proteomes" id="UP000319931">
    <property type="component" value="Unassembled WGS sequence"/>
</dbReference>
<protein>
    <recommendedName>
        <fullName evidence="3">beta-N-acetylhexosaminidase</fullName>
        <ecNumber evidence="3">3.2.1.52</ecNumber>
    </recommendedName>
</protein>
<evidence type="ECO:0000256" key="2">
    <source>
        <dbReference type="ARBA" id="ARBA00005336"/>
    </source>
</evidence>
<dbReference type="AlphaFoldDB" id="A0A502FZV0"/>
<proteinExistence type="inferred from homology"/>
<evidence type="ECO:0000256" key="4">
    <source>
        <dbReference type="ARBA" id="ARBA00022801"/>
    </source>
</evidence>
<dbReference type="Gene3D" id="3.20.20.300">
    <property type="entry name" value="Glycoside hydrolase, family 3, N-terminal domain"/>
    <property type="match status" value="1"/>
</dbReference>
<organism evidence="7 8">
    <name type="scientific">Sphingomonas glacialis</name>
    <dbReference type="NCBI Taxonomy" id="658225"/>
    <lineage>
        <taxon>Bacteria</taxon>
        <taxon>Pseudomonadati</taxon>
        <taxon>Pseudomonadota</taxon>
        <taxon>Alphaproteobacteria</taxon>
        <taxon>Sphingomonadales</taxon>
        <taxon>Sphingomonadaceae</taxon>
        <taxon>Sphingomonas</taxon>
    </lineage>
</organism>